<proteinExistence type="predicted"/>
<accession>A0ABQ4JTY3</accession>
<dbReference type="InterPro" id="IPR058240">
    <property type="entry name" value="rSAM_sf"/>
</dbReference>
<dbReference type="EMBL" id="BOQM01000024">
    <property type="protein sequence ID" value="GIM86433.1"/>
    <property type="molecule type" value="Genomic_DNA"/>
</dbReference>
<protein>
    <submittedName>
        <fullName evidence="1">Radical SAM protein</fullName>
    </submittedName>
</protein>
<reference evidence="1 2" key="1">
    <citation type="submission" date="2021-03" db="EMBL/GenBank/DDBJ databases">
        <title>Whole genome shotgun sequence of Salinispora arenicola NBRC 105043.</title>
        <authorList>
            <person name="Komaki H."/>
            <person name="Tamura T."/>
        </authorList>
    </citation>
    <scope>NUCLEOTIDE SEQUENCE [LARGE SCALE GENOMIC DNA]</scope>
    <source>
        <strain evidence="1 2">NBRC 105043</strain>
    </source>
</reference>
<organism evidence="1 2">
    <name type="scientific">Salinispora arenicola</name>
    <dbReference type="NCBI Taxonomy" id="168697"/>
    <lineage>
        <taxon>Bacteria</taxon>
        <taxon>Bacillati</taxon>
        <taxon>Actinomycetota</taxon>
        <taxon>Actinomycetes</taxon>
        <taxon>Micromonosporales</taxon>
        <taxon>Micromonosporaceae</taxon>
        <taxon>Salinispora</taxon>
    </lineage>
</organism>
<dbReference type="Gene3D" id="3.20.20.70">
    <property type="entry name" value="Aldolase class I"/>
    <property type="match status" value="1"/>
</dbReference>
<dbReference type="NCBIfam" id="NF041718">
    <property type="entry name" value="rSAM_phane_AMC"/>
    <property type="match status" value="1"/>
</dbReference>
<keyword evidence="2" id="KW-1185">Reference proteome</keyword>
<sequence>MLGEVAEAVAASIAEQAAEHAVTILWHSGEPLATPIDQFMRLLQPFESLRQEGRVQHNVQSNGMLIDEAWCDIFIEYEFSIGISIDGPEQANANRINWAGRPIFPQLQRGITMLRERNIDFRAICTVSPQTVHDPSALLSFFDELGCREVGFNVEEIEGINVDRPHIDEAAVEEFWSGVVAHQIAGTGVQVREVQNITDYLTLARAGQKQKWLDARHEPGPAVSWDGRVVLMSPELLGVTAPHHEDFVVGNILRESIPSILARAHEVGYVSEFMQGLAGCESTCPFWSMCRGAHASNRYFETGTFATTETAHCRNTRQAPTVALAAALQ</sequence>
<gene>
    <name evidence="1" type="ORF">Sar04_31690</name>
</gene>
<evidence type="ECO:0000313" key="1">
    <source>
        <dbReference type="EMBL" id="GIM86433.1"/>
    </source>
</evidence>
<dbReference type="SUPFAM" id="SSF102114">
    <property type="entry name" value="Radical SAM enzymes"/>
    <property type="match status" value="1"/>
</dbReference>
<dbReference type="PANTHER" id="PTHR43273">
    <property type="entry name" value="ANAEROBIC SULFATASE-MATURATING ENZYME HOMOLOG ASLB-RELATED"/>
    <property type="match status" value="1"/>
</dbReference>
<dbReference type="InterPro" id="IPR023867">
    <property type="entry name" value="Sulphatase_maturase_rSAM"/>
</dbReference>
<evidence type="ECO:0000313" key="2">
    <source>
        <dbReference type="Proteomes" id="UP000677457"/>
    </source>
</evidence>
<dbReference type="Proteomes" id="UP000677457">
    <property type="component" value="Unassembled WGS sequence"/>
</dbReference>
<comment type="caution">
    <text evidence="1">The sequence shown here is derived from an EMBL/GenBank/DDBJ whole genome shotgun (WGS) entry which is preliminary data.</text>
</comment>
<name>A0ABQ4JTY3_SALAC</name>
<dbReference type="InterPro" id="IPR013785">
    <property type="entry name" value="Aldolase_TIM"/>
</dbReference>
<dbReference type="PANTHER" id="PTHR43273:SF8">
    <property type="entry name" value="RADICAL SAM DOMAIN PROTEIN"/>
    <property type="match status" value="1"/>
</dbReference>